<dbReference type="SMR" id="O44910"/>
<dbReference type="PROSITE" id="PS50041">
    <property type="entry name" value="C_TYPE_LECTIN_2"/>
    <property type="match status" value="1"/>
</dbReference>
<name>O44910_CAEEL</name>
<dbReference type="PANTHER" id="PTHR23124:SF74">
    <property type="entry name" value="C-TYPE LECTIN DOMAIN-CONTAINING PROTEIN"/>
    <property type="match status" value="1"/>
</dbReference>
<dbReference type="Gene3D" id="3.10.100.10">
    <property type="entry name" value="Mannose-Binding Protein A, subunit A"/>
    <property type="match status" value="1"/>
</dbReference>
<dbReference type="Bgee" id="WBGene00021142">
    <property type="expression patterns" value="Expressed in material anatomical entity and 1 other cell type or tissue"/>
</dbReference>
<feature type="domain" description="C-type lectin" evidence="2">
    <location>
        <begin position="35"/>
        <end position="159"/>
    </location>
</feature>
<dbReference type="PhylomeDB" id="O44910"/>
<sequence>MKSALVLLVCFGSVLATVPVATKCPDTWKWFKRSRGGWCMKVFAAIGTQADAEAKCKAEGAVVAGVQNTEEIKWMSATLQSLQTNPVGTLWVGAKRTKPCISSGLTKQCSAITSFYWSDQSAVGVQGFFWRAGEPNNALGGQGCAQVYSTTNDMDDVGCGSTNQGYICGKVATF</sequence>
<dbReference type="InterPro" id="IPR016187">
    <property type="entry name" value="CTDL_fold"/>
</dbReference>
<feature type="signal peptide" evidence="1">
    <location>
        <begin position="1"/>
        <end position="16"/>
    </location>
</feature>
<dbReference type="Pfam" id="PF00059">
    <property type="entry name" value="Lectin_C"/>
    <property type="match status" value="1"/>
</dbReference>
<dbReference type="InterPro" id="IPR001304">
    <property type="entry name" value="C-type_lectin-like"/>
</dbReference>
<dbReference type="InterPro" id="IPR016186">
    <property type="entry name" value="C-type_lectin-like/link_sf"/>
</dbReference>
<dbReference type="PANTHER" id="PTHR23124">
    <property type="entry name" value="C-TYPE LECTIN DOMAIN-CONTAINING PROTEIN-RELATED-RELATED"/>
    <property type="match status" value="1"/>
</dbReference>
<evidence type="ECO:0000313" key="5">
    <source>
        <dbReference type="WormBase" id="W10G11.12"/>
    </source>
</evidence>
<dbReference type="CDD" id="cd00037">
    <property type="entry name" value="CLECT"/>
    <property type="match status" value="1"/>
</dbReference>
<dbReference type="AlphaFoldDB" id="O44910"/>
<accession>O44910</accession>
<keyword evidence="1" id="KW-0732">Signal</keyword>
<dbReference type="OrthoDB" id="5807131at2759"/>
<dbReference type="KEGG" id="cel:CELE_W10G11.12"/>
<dbReference type="STRING" id="6239.W10G11.12.1"/>
<dbReference type="UCSC" id="W10G11.12">
    <property type="organism name" value="c. elegans"/>
</dbReference>
<dbReference type="FunCoup" id="O44910">
    <property type="interactions" value="2"/>
</dbReference>
<dbReference type="OMA" id="VAMKCPD"/>
<dbReference type="HOGENOM" id="CLU_058687_1_1_1"/>
<dbReference type="SMART" id="SM00034">
    <property type="entry name" value="CLECT"/>
    <property type="match status" value="1"/>
</dbReference>
<feature type="chain" id="PRO_5004158634" evidence="1">
    <location>
        <begin position="17"/>
        <end position="174"/>
    </location>
</feature>
<dbReference type="InParanoid" id="O44910"/>
<reference evidence="3 4" key="1">
    <citation type="journal article" date="1998" name="Science">
        <title>Genome sequence of the nematode C. elegans: a platform for investigating biology.</title>
        <authorList>
            <consortium name="The C. elegans sequencing consortium"/>
            <person name="Sulson J.E."/>
            <person name="Waterston R."/>
        </authorList>
    </citation>
    <scope>NUCLEOTIDE SEQUENCE [LARGE SCALE GENOMIC DNA]</scope>
    <source>
        <strain evidence="3 4">Bristol N2</strain>
    </source>
</reference>
<dbReference type="PIR" id="G88102">
    <property type="entry name" value="G88102"/>
</dbReference>
<dbReference type="GeneID" id="189342"/>
<dbReference type="RefSeq" id="NP_494586.1">
    <property type="nucleotide sequence ID" value="NM_062185.2"/>
</dbReference>
<dbReference type="eggNOG" id="KOG4297">
    <property type="taxonomic scope" value="Eukaryota"/>
</dbReference>
<protein>
    <submittedName>
        <fullName evidence="3">C-type lectin domain-containing protein</fullName>
    </submittedName>
</protein>
<dbReference type="Proteomes" id="UP000001940">
    <property type="component" value="Chromosome II"/>
</dbReference>
<dbReference type="CTD" id="189342"/>
<evidence type="ECO:0000313" key="3">
    <source>
        <dbReference type="EMBL" id="CCD73672.1"/>
    </source>
</evidence>
<keyword evidence="4" id="KW-1185">Reference proteome</keyword>
<organism evidence="3 4">
    <name type="scientific">Caenorhabditis elegans</name>
    <dbReference type="NCBI Taxonomy" id="6239"/>
    <lineage>
        <taxon>Eukaryota</taxon>
        <taxon>Metazoa</taxon>
        <taxon>Ecdysozoa</taxon>
        <taxon>Nematoda</taxon>
        <taxon>Chromadorea</taxon>
        <taxon>Rhabditida</taxon>
        <taxon>Rhabditina</taxon>
        <taxon>Rhabditomorpha</taxon>
        <taxon>Rhabditoidea</taxon>
        <taxon>Rhabditidae</taxon>
        <taxon>Peloderinae</taxon>
        <taxon>Caenorhabditis</taxon>
    </lineage>
</organism>
<dbReference type="PaxDb" id="6239-W10G11.12"/>
<dbReference type="EMBL" id="BX284602">
    <property type="protein sequence ID" value="CCD73672.1"/>
    <property type="molecule type" value="Genomic_DNA"/>
</dbReference>
<dbReference type="WormBase" id="W10G11.12">
    <property type="protein sequence ID" value="CE14822"/>
    <property type="gene ID" value="WBGene00021142"/>
    <property type="gene designation" value="clec-133"/>
</dbReference>
<evidence type="ECO:0000313" key="4">
    <source>
        <dbReference type="Proteomes" id="UP000001940"/>
    </source>
</evidence>
<gene>
    <name evidence="3 5" type="primary">clec-133</name>
    <name evidence="3" type="ORF">CELE_W10G11.12</name>
    <name evidence="5" type="ORF">W10G11.12</name>
</gene>
<proteinExistence type="predicted"/>
<evidence type="ECO:0000259" key="2">
    <source>
        <dbReference type="PROSITE" id="PS50041"/>
    </source>
</evidence>
<dbReference type="SUPFAM" id="SSF56436">
    <property type="entry name" value="C-type lectin-like"/>
    <property type="match status" value="1"/>
</dbReference>
<evidence type="ECO:0000256" key="1">
    <source>
        <dbReference type="SAM" id="SignalP"/>
    </source>
</evidence>
<dbReference type="AGR" id="WB:WBGene00021142"/>